<dbReference type="Proteomes" id="UP000184222">
    <property type="component" value="Chromosome"/>
</dbReference>
<gene>
    <name evidence="2" type="ORF">F7310_04860</name>
</gene>
<sequence>MSEKIIVFVRLDSKNGRNSELYELAKKLIEPINSELGCIHYELGCNKDGTVFEVITFTDENSHKVHMDSKHVQNFLAEIKDLDVEIEIEKFKACT</sequence>
<dbReference type="Pfam" id="PF03992">
    <property type="entry name" value="ABM"/>
    <property type="match status" value="1"/>
</dbReference>
<dbReference type="EMBL" id="CP016796">
    <property type="protein sequence ID" value="API86730.1"/>
    <property type="molecule type" value="Genomic_DNA"/>
</dbReference>
<keyword evidence="3" id="KW-1185">Reference proteome</keyword>
<feature type="domain" description="ABM" evidence="1">
    <location>
        <begin position="5"/>
        <end position="91"/>
    </location>
</feature>
<dbReference type="AlphaFoldDB" id="A0A1L4BSA8"/>
<dbReference type="PROSITE" id="PS51725">
    <property type="entry name" value="ABM"/>
    <property type="match status" value="1"/>
</dbReference>
<dbReference type="Gene3D" id="3.30.70.100">
    <property type="match status" value="1"/>
</dbReference>
<dbReference type="SUPFAM" id="SSF54909">
    <property type="entry name" value="Dimeric alpha+beta barrel"/>
    <property type="match status" value="1"/>
</dbReference>
<evidence type="ECO:0000313" key="2">
    <source>
        <dbReference type="EMBL" id="API86730.1"/>
    </source>
</evidence>
<proteinExistence type="predicted"/>
<accession>A0A1L4BSA8</accession>
<evidence type="ECO:0000313" key="3">
    <source>
        <dbReference type="Proteomes" id="UP000184222"/>
    </source>
</evidence>
<dbReference type="InterPro" id="IPR011008">
    <property type="entry name" value="Dimeric_a/b-barrel"/>
</dbReference>
<reference evidence="2 3" key="1">
    <citation type="journal article" date="2016" name="Appl. Environ. Microbiol.">
        <title>Whole genome relationships among Francisella bacteria of diverse origin define new species and provide specific regions for detection.</title>
        <authorList>
            <person name="Challacombe J.F."/>
            <person name="Petersen J.M."/>
            <person name="Gallegos-Graves V."/>
            <person name="Hodge D."/>
            <person name="Pillai S."/>
            <person name="Kuske C.R."/>
        </authorList>
    </citation>
    <scope>NUCLEOTIDE SEQUENCE [LARGE SCALE GENOMIC DNA]</scope>
    <source>
        <strain evidence="3">TX07-7310</strain>
    </source>
</reference>
<dbReference type="InterPro" id="IPR007138">
    <property type="entry name" value="ABM_dom"/>
</dbReference>
<dbReference type="RefSeq" id="WP_072712212.1">
    <property type="nucleotide sequence ID" value="NZ_CP016796.1"/>
</dbReference>
<protein>
    <recommendedName>
        <fullName evidence="1">ABM domain-containing protein</fullName>
    </recommendedName>
</protein>
<dbReference type="OrthoDB" id="9812192at2"/>
<name>A0A1L4BSA8_9GAMM</name>
<dbReference type="KEGG" id="frx:F7310_04860"/>
<organism evidence="2 3">
    <name type="scientific">Francisella uliginis</name>
    <dbReference type="NCBI Taxonomy" id="573570"/>
    <lineage>
        <taxon>Bacteria</taxon>
        <taxon>Pseudomonadati</taxon>
        <taxon>Pseudomonadota</taxon>
        <taxon>Gammaproteobacteria</taxon>
        <taxon>Thiotrichales</taxon>
        <taxon>Francisellaceae</taxon>
        <taxon>Francisella</taxon>
    </lineage>
</organism>
<evidence type="ECO:0000259" key="1">
    <source>
        <dbReference type="PROSITE" id="PS51725"/>
    </source>
</evidence>